<dbReference type="Proteomes" id="UP001161405">
    <property type="component" value="Unassembled WGS sequence"/>
</dbReference>
<name>A0ABQ5UQ72_9HYPH</name>
<keyword evidence="1" id="KW-0472">Membrane</keyword>
<dbReference type="EMBL" id="BSNI01000002">
    <property type="protein sequence ID" value="GLQ17426.1"/>
    <property type="molecule type" value="Genomic_DNA"/>
</dbReference>
<dbReference type="InterPro" id="IPR045964">
    <property type="entry name" value="DUF6384"/>
</dbReference>
<gene>
    <name evidence="2" type="ORF">GCM10007879_16750</name>
</gene>
<reference evidence="2" key="2">
    <citation type="submission" date="2023-01" db="EMBL/GenBank/DDBJ databases">
        <title>Draft genome sequence of Maritalea porphyrae strain NBRC 107169.</title>
        <authorList>
            <person name="Sun Q."/>
            <person name="Mori K."/>
        </authorList>
    </citation>
    <scope>NUCLEOTIDE SEQUENCE</scope>
    <source>
        <strain evidence="2">NBRC 107169</strain>
    </source>
</reference>
<evidence type="ECO:0000313" key="3">
    <source>
        <dbReference type="Proteomes" id="UP001161405"/>
    </source>
</evidence>
<reference evidence="2" key="1">
    <citation type="journal article" date="2014" name="Int. J. Syst. Evol. Microbiol.">
        <title>Complete genome of a new Firmicutes species belonging to the dominant human colonic microbiota ('Ruminococcus bicirculans') reveals two chromosomes and a selective capacity to utilize plant glucans.</title>
        <authorList>
            <consortium name="NISC Comparative Sequencing Program"/>
            <person name="Wegmann U."/>
            <person name="Louis P."/>
            <person name="Goesmann A."/>
            <person name="Henrissat B."/>
            <person name="Duncan S.H."/>
            <person name="Flint H.J."/>
        </authorList>
    </citation>
    <scope>NUCLEOTIDE SEQUENCE</scope>
    <source>
        <strain evidence="2">NBRC 107169</strain>
    </source>
</reference>
<dbReference type="Pfam" id="PF19911">
    <property type="entry name" value="DUF6384"/>
    <property type="match status" value="1"/>
</dbReference>
<accession>A0ABQ5UQ72</accession>
<organism evidence="2 3">
    <name type="scientific">Maritalea porphyrae</name>
    <dbReference type="NCBI Taxonomy" id="880732"/>
    <lineage>
        <taxon>Bacteria</taxon>
        <taxon>Pseudomonadati</taxon>
        <taxon>Pseudomonadota</taxon>
        <taxon>Alphaproteobacteria</taxon>
        <taxon>Hyphomicrobiales</taxon>
        <taxon>Devosiaceae</taxon>
        <taxon>Maritalea</taxon>
    </lineage>
</organism>
<sequence length="312" mass="34620">MTRAKKTKAAPLDEVMLAMDVVDTLRHSDNLVARELGEEDRASALMERLREVYRQQGIDVPDRILREGVAALNEARFAYSPPSGGLGYWLARFYVSRRKWGRPVTIILLAAIIGFVGYNFAYKPYLEGQAQAAIERVQTELPQEIDQLLAQIQSTAKVETAIATATEIAERGKTAAAAKDAVRAELAVADLNALLDKLRDEYRLQIVNREGADTGIWTFPDVNDNARNYYLIVEAIGTDGSAQTKSIVNEETGQAERVTQWGVRVSEVVFNGVKDDKLDDGIIQNNILGLKQYGYLDADYVIPVLGGEITQW</sequence>
<keyword evidence="3" id="KW-1185">Reference proteome</keyword>
<comment type="caution">
    <text evidence="2">The sequence shown here is derived from an EMBL/GenBank/DDBJ whole genome shotgun (WGS) entry which is preliminary data.</text>
</comment>
<proteinExistence type="predicted"/>
<keyword evidence="1" id="KW-1133">Transmembrane helix</keyword>
<keyword evidence="1" id="KW-0812">Transmembrane</keyword>
<evidence type="ECO:0000313" key="2">
    <source>
        <dbReference type="EMBL" id="GLQ17426.1"/>
    </source>
</evidence>
<evidence type="ECO:0000256" key="1">
    <source>
        <dbReference type="SAM" id="Phobius"/>
    </source>
</evidence>
<dbReference type="RefSeq" id="WP_284363575.1">
    <property type="nucleotide sequence ID" value="NZ_BSNI01000002.1"/>
</dbReference>
<protein>
    <submittedName>
        <fullName evidence="2">Uncharacterized protein</fullName>
    </submittedName>
</protein>
<feature type="transmembrane region" description="Helical" evidence="1">
    <location>
        <begin position="100"/>
        <end position="121"/>
    </location>
</feature>